<dbReference type="EMBL" id="SMAR01000058">
    <property type="protein sequence ID" value="TCT28799.1"/>
    <property type="molecule type" value="Genomic_DNA"/>
</dbReference>
<gene>
    <name evidence="1" type="ORF">EDC90_10583</name>
</gene>
<name>A0A4R3NDF0_9HYPH</name>
<reference evidence="1 2" key="1">
    <citation type="submission" date="2019-03" db="EMBL/GenBank/DDBJ databases">
        <title>Freshwater and sediment microbial communities from various areas in North America, analyzing microbe dynamics in response to fracking.</title>
        <authorList>
            <person name="Lamendella R."/>
        </authorList>
    </citation>
    <scope>NUCLEOTIDE SEQUENCE [LARGE SCALE GENOMIC DNA]</scope>
    <source>
        <strain evidence="1 2">175.2</strain>
    </source>
</reference>
<dbReference type="RefSeq" id="WP_132314214.1">
    <property type="nucleotide sequence ID" value="NZ_SMAR01000058.1"/>
</dbReference>
<organism evidence="1 2">
    <name type="scientific">Martelella mediterranea</name>
    <dbReference type="NCBI Taxonomy" id="293089"/>
    <lineage>
        <taxon>Bacteria</taxon>
        <taxon>Pseudomonadati</taxon>
        <taxon>Pseudomonadota</taxon>
        <taxon>Alphaproteobacteria</taxon>
        <taxon>Hyphomicrobiales</taxon>
        <taxon>Aurantimonadaceae</taxon>
        <taxon>Martelella</taxon>
    </lineage>
</organism>
<proteinExistence type="predicted"/>
<accession>A0A4R3NDF0</accession>
<evidence type="ECO:0000313" key="1">
    <source>
        <dbReference type="EMBL" id="TCT28799.1"/>
    </source>
</evidence>
<evidence type="ECO:0000313" key="2">
    <source>
        <dbReference type="Proteomes" id="UP000295097"/>
    </source>
</evidence>
<sequence>MSDNDPVQGEIPVETFPEFMGLLEDVFRFEMPEIRSIVSSFSTIAELTESLSILAAFIENAEIDPDLKEEAMTLIGQEQEMISFSEVSRNGVTAL</sequence>
<dbReference type="AlphaFoldDB" id="A0A4R3NDF0"/>
<protein>
    <submittedName>
        <fullName evidence="1">Uncharacterized protein</fullName>
    </submittedName>
</protein>
<keyword evidence="2" id="KW-1185">Reference proteome</keyword>
<dbReference type="Proteomes" id="UP000295097">
    <property type="component" value="Unassembled WGS sequence"/>
</dbReference>
<comment type="caution">
    <text evidence="1">The sequence shown here is derived from an EMBL/GenBank/DDBJ whole genome shotgun (WGS) entry which is preliminary data.</text>
</comment>